<accession>S3C1J1</accession>
<feature type="domain" description="EamA" evidence="7">
    <location>
        <begin position="6"/>
        <end position="138"/>
    </location>
</feature>
<protein>
    <recommendedName>
        <fullName evidence="7">EamA domain-containing protein</fullName>
    </recommendedName>
</protein>
<gene>
    <name evidence="8" type="ORF">HMPREF1476_00907</name>
</gene>
<feature type="transmembrane region" description="Helical" evidence="6">
    <location>
        <begin position="210"/>
        <end position="232"/>
    </location>
</feature>
<dbReference type="InterPro" id="IPR000620">
    <property type="entry name" value="EamA_dom"/>
</dbReference>
<dbReference type="GO" id="GO:0016020">
    <property type="term" value="C:membrane"/>
    <property type="evidence" value="ECO:0007669"/>
    <property type="project" value="UniProtKB-SubCell"/>
</dbReference>
<feature type="transmembrane region" description="Helical" evidence="6">
    <location>
        <begin position="180"/>
        <end position="198"/>
    </location>
</feature>
<evidence type="ECO:0000256" key="3">
    <source>
        <dbReference type="ARBA" id="ARBA00022692"/>
    </source>
</evidence>
<keyword evidence="9" id="KW-1185">Reference proteome</keyword>
<dbReference type="InterPro" id="IPR037185">
    <property type="entry name" value="EmrE-like"/>
</dbReference>
<feature type="transmembrane region" description="Helical" evidence="6">
    <location>
        <begin position="34"/>
        <end position="54"/>
    </location>
</feature>
<comment type="subcellular location">
    <subcellularLocation>
        <location evidence="1">Membrane</location>
        <topology evidence="1">Multi-pass membrane protein</topology>
    </subcellularLocation>
</comment>
<feature type="transmembrane region" description="Helical" evidence="6">
    <location>
        <begin position="269"/>
        <end position="294"/>
    </location>
</feature>
<sequence>MRSWSYHLLALFVVLCWGMTLVSSKVLLNFGMQPWALVELRSVLAYGILIFLAPMQLYSGTMRGEITVALLGLTSIPLFFGLQTLALEHGVVSTTASLIAMGPLLSGLLAMAALRTWKLHWMTFLGICTAATGTFLLYFDNAVLQDLPRLGFYLGLAAAAAYAVYSLVLRALADLPALFVMRKSTGYGILGALPFYLNEQPTDAAILFEVPAAGANLVFLALAATVIGYTLWHKAEQEIGASGTRWYTYLSPAVGIIGGLWFLNEEMSYIGVMGVGMILCGVVCAQTGLVRVAAEMAKRW</sequence>
<evidence type="ECO:0000256" key="2">
    <source>
        <dbReference type="ARBA" id="ARBA00007362"/>
    </source>
</evidence>
<dbReference type="Proteomes" id="UP000014400">
    <property type="component" value="Unassembled WGS sequence"/>
</dbReference>
<dbReference type="RefSeq" id="WP_016474228.1">
    <property type="nucleotide sequence ID" value="NZ_KE150480.1"/>
</dbReference>
<dbReference type="InterPro" id="IPR050638">
    <property type="entry name" value="AA-Vitamin_Transporters"/>
</dbReference>
<evidence type="ECO:0000256" key="6">
    <source>
        <dbReference type="SAM" id="Phobius"/>
    </source>
</evidence>
<evidence type="ECO:0000313" key="8">
    <source>
        <dbReference type="EMBL" id="EPE00178.1"/>
    </source>
</evidence>
<dbReference type="eggNOG" id="COG0697">
    <property type="taxonomic scope" value="Bacteria"/>
</dbReference>
<feature type="transmembrane region" description="Helical" evidence="6">
    <location>
        <begin position="121"/>
        <end position="139"/>
    </location>
</feature>
<proteinExistence type="inferred from homology"/>
<comment type="similarity">
    <text evidence="2">Belongs to the EamA transporter family.</text>
</comment>
<dbReference type="PATRIC" id="fig|1203554.3.peg.927"/>
<dbReference type="HOGENOM" id="CLU_033863_4_1_4"/>
<dbReference type="PANTHER" id="PTHR32322:SF2">
    <property type="entry name" value="EAMA DOMAIN-CONTAINING PROTEIN"/>
    <property type="match status" value="1"/>
</dbReference>
<dbReference type="PANTHER" id="PTHR32322">
    <property type="entry name" value="INNER MEMBRANE TRANSPORTER"/>
    <property type="match status" value="1"/>
</dbReference>
<feature type="transmembrane region" description="Helical" evidence="6">
    <location>
        <begin position="244"/>
        <end position="263"/>
    </location>
</feature>
<feature type="transmembrane region" description="Helical" evidence="6">
    <location>
        <begin position="66"/>
        <end position="86"/>
    </location>
</feature>
<dbReference type="Pfam" id="PF00892">
    <property type="entry name" value="EamA"/>
    <property type="match status" value="2"/>
</dbReference>
<keyword evidence="3 6" id="KW-0812">Transmembrane</keyword>
<evidence type="ECO:0000259" key="7">
    <source>
        <dbReference type="Pfam" id="PF00892"/>
    </source>
</evidence>
<dbReference type="GeneID" id="64061271"/>
<dbReference type="SUPFAM" id="SSF103481">
    <property type="entry name" value="Multidrug resistance efflux transporter EmrE"/>
    <property type="match status" value="1"/>
</dbReference>
<reference evidence="8 9" key="1">
    <citation type="submission" date="2013-04" db="EMBL/GenBank/DDBJ databases">
        <title>The Genome Sequence of Sutterella wadsworthensis HGA0223.</title>
        <authorList>
            <consortium name="The Broad Institute Genomics Platform"/>
            <person name="Earl A."/>
            <person name="Ward D."/>
            <person name="Feldgarden M."/>
            <person name="Gevers D."/>
            <person name="Schmidt T.M."/>
            <person name="Dover J."/>
            <person name="Dai D."/>
            <person name="Walker B."/>
            <person name="Young S."/>
            <person name="Zeng Q."/>
            <person name="Gargeya S."/>
            <person name="Fitzgerald M."/>
            <person name="Haas B."/>
            <person name="Abouelleil A."/>
            <person name="Allen A.W."/>
            <person name="Alvarado L."/>
            <person name="Arachchi H.M."/>
            <person name="Berlin A.M."/>
            <person name="Chapman S.B."/>
            <person name="Gainer-Dewar J."/>
            <person name="Goldberg J."/>
            <person name="Griggs A."/>
            <person name="Gujja S."/>
            <person name="Hansen M."/>
            <person name="Howarth C."/>
            <person name="Imamovic A."/>
            <person name="Ireland A."/>
            <person name="Larimer J."/>
            <person name="McCowan C."/>
            <person name="Murphy C."/>
            <person name="Pearson M."/>
            <person name="Poon T.W."/>
            <person name="Priest M."/>
            <person name="Roberts A."/>
            <person name="Saif S."/>
            <person name="Shea T."/>
            <person name="Sisk P."/>
            <person name="Sykes S."/>
            <person name="Wortman J."/>
            <person name="Nusbaum C."/>
            <person name="Birren B."/>
        </authorList>
    </citation>
    <scope>NUCLEOTIDE SEQUENCE [LARGE SCALE GENOMIC DNA]</scope>
    <source>
        <strain evidence="8 9">HGA0223</strain>
    </source>
</reference>
<evidence type="ECO:0000256" key="4">
    <source>
        <dbReference type="ARBA" id="ARBA00022989"/>
    </source>
</evidence>
<evidence type="ECO:0000313" key="9">
    <source>
        <dbReference type="Proteomes" id="UP000014400"/>
    </source>
</evidence>
<feature type="domain" description="EamA" evidence="7">
    <location>
        <begin position="150"/>
        <end position="284"/>
    </location>
</feature>
<comment type="caution">
    <text evidence="8">The sequence shown here is derived from an EMBL/GenBank/DDBJ whole genome shotgun (WGS) entry which is preliminary data.</text>
</comment>
<name>S3C1J1_9BURK</name>
<evidence type="ECO:0000256" key="5">
    <source>
        <dbReference type="ARBA" id="ARBA00023136"/>
    </source>
</evidence>
<organism evidence="8 9">
    <name type="scientific">Sutterella wadsworthensis HGA0223</name>
    <dbReference type="NCBI Taxonomy" id="1203554"/>
    <lineage>
        <taxon>Bacteria</taxon>
        <taxon>Pseudomonadati</taxon>
        <taxon>Pseudomonadota</taxon>
        <taxon>Betaproteobacteria</taxon>
        <taxon>Burkholderiales</taxon>
        <taxon>Sutterellaceae</taxon>
        <taxon>Sutterella</taxon>
    </lineage>
</organism>
<feature type="transmembrane region" description="Helical" evidence="6">
    <location>
        <begin position="92"/>
        <end position="114"/>
    </location>
</feature>
<dbReference type="EMBL" id="ATCF01000012">
    <property type="protein sequence ID" value="EPE00178.1"/>
    <property type="molecule type" value="Genomic_DNA"/>
</dbReference>
<keyword evidence="5 6" id="KW-0472">Membrane</keyword>
<feature type="transmembrane region" description="Helical" evidence="6">
    <location>
        <begin position="151"/>
        <end position="173"/>
    </location>
</feature>
<keyword evidence="4 6" id="KW-1133">Transmembrane helix</keyword>
<evidence type="ECO:0000256" key="1">
    <source>
        <dbReference type="ARBA" id="ARBA00004141"/>
    </source>
</evidence>
<dbReference type="AlphaFoldDB" id="S3C1J1"/>
<dbReference type="STRING" id="1203554.HMPREF1476_00907"/>